<protein>
    <submittedName>
        <fullName evidence="5">Uncharacterized protein LOC101851996 isoform X1</fullName>
    </submittedName>
    <submittedName>
        <fullName evidence="3 4">Uncharacterized protein LOC101851996 isoform X2</fullName>
    </submittedName>
</protein>
<dbReference type="RefSeq" id="XP_005090648.1">
    <property type="nucleotide sequence ID" value="XM_005090591.3"/>
</dbReference>
<sequence>MSWTCERLWLLLVLLVPLCLSLRYTDYMTSPEYRHDALKTLRNIKKRLQPSMSVSRRSGYSEQKCRLWNDPCEPWTSDPSRACCNPRRHVCQCNLWLQNCRCGTRLWG</sequence>
<gene>
    <name evidence="3 4 5" type="primary">LOC101851996</name>
</gene>
<feature type="chain" id="PRO_5045021068" evidence="1">
    <location>
        <begin position="22"/>
        <end position="108"/>
    </location>
</feature>
<evidence type="ECO:0000256" key="1">
    <source>
        <dbReference type="SAM" id="SignalP"/>
    </source>
</evidence>
<reference evidence="3 4" key="1">
    <citation type="submission" date="2025-05" db="UniProtKB">
        <authorList>
            <consortium name="RefSeq"/>
        </authorList>
    </citation>
    <scope>IDENTIFICATION</scope>
</reference>
<keyword evidence="1" id="KW-0732">Signal</keyword>
<name>A0ABM0JCP5_APLCA</name>
<dbReference type="RefSeq" id="XP_005090649.1">
    <property type="nucleotide sequence ID" value="XM_005090592.3"/>
</dbReference>
<proteinExistence type="predicted"/>
<keyword evidence="2" id="KW-1185">Reference proteome</keyword>
<dbReference type="RefSeq" id="XP_005090647.1">
    <property type="nucleotide sequence ID" value="XM_005090590.3"/>
</dbReference>
<evidence type="ECO:0000313" key="5">
    <source>
        <dbReference type="RefSeq" id="XP_005090649.1"/>
    </source>
</evidence>
<evidence type="ECO:0000313" key="3">
    <source>
        <dbReference type="RefSeq" id="XP_005090647.1"/>
    </source>
</evidence>
<organism evidence="2 5">
    <name type="scientific">Aplysia californica</name>
    <name type="common">California sea hare</name>
    <dbReference type="NCBI Taxonomy" id="6500"/>
    <lineage>
        <taxon>Eukaryota</taxon>
        <taxon>Metazoa</taxon>
        <taxon>Spiralia</taxon>
        <taxon>Lophotrochozoa</taxon>
        <taxon>Mollusca</taxon>
        <taxon>Gastropoda</taxon>
        <taxon>Heterobranchia</taxon>
        <taxon>Euthyneura</taxon>
        <taxon>Tectipleura</taxon>
        <taxon>Aplysiida</taxon>
        <taxon>Aplysioidea</taxon>
        <taxon>Aplysiidae</taxon>
        <taxon>Aplysia</taxon>
    </lineage>
</organism>
<dbReference type="Proteomes" id="UP000694888">
    <property type="component" value="Unplaced"/>
</dbReference>
<evidence type="ECO:0000313" key="2">
    <source>
        <dbReference type="Proteomes" id="UP000694888"/>
    </source>
</evidence>
<accession>A0ABM0JCP5</accession>
<dbReference type="GeneID" id="101851996"/>
<evidence type="ECO:0000313" key="4">
    <source>
        <dbReference type="RefSeq" id="XP_005090648.1"/>
    </source>
</evidence>
<feature type="signal peptide" evidence="1">
    <location>
        <begin position="1"/>
        <end position="21"/>
    </location>
</feature>